<gene>
    <name evidence="8" type="ORF">PCON_13428</name>
</gene>
<evidence type="ECO:0000256" key="3">
    <source>
        <dbReference type="ARBA" id="ARBA00022763"/>
    </source>
</evidence>
<dbReference type="AlphaFoldDB" id="U4LKX0"/>
<evidence type="ECO:0000313" key="9">
    <source>
        <dbReference type="Proteomes" id="UP000018144"/>
    </source>
</evidence>
<evidence type="ECO:0000256" key="2">
    <source>
        <dbReference type="ARBA" id="ARBA00022741"/>
    </source>
</evidence>
<evidence type="ECO:0000313" key="8">
    <source>
        <dbReference type="EMBL" id="CCX32588.1"/>
    </source>
</evidence>
<dbReference type="EMBL" id="HF935890">
    <property type="protein sequence ID" value="CCX32588.1"/>
    <property type="molecule type" value="Genomic_DNA"/>
</dbReference>
<feature type="domain" description="RecA family profile 1" evidence="7">
    <location>
        <begin position="99"/>
        <end position="284"/>
    </location>
</feature>
<dbReference type="GO" id="GO:0061982">
    <property type="term" value="P:meiosis I cell cycle process"/>
    <property type="evidence" value="ECO:0007669"/>
    <property type="project" value="UniProtKB-ARBA"/>
</dbReference>
<dbReference type="GO" id="GO:0003690">
    <property type="term" value="F:double-stranded DNA binding"/>
    <property type="evidence" value="ECO:0007669"/>
    <property type="project" value="TreeGrafter"/>
</dbReference>
<comment type="subcellular location">
    <subcellularLocation>
        <location evidence="1">Nucleus</location>
    </subcellularLocation>
</comment>
<organism evidence="8 9">
    <name type="scientific">Pyronema omphalodes (strain CBS 100304)</name>
    <name type="common">Pyronema confluens</name>
    <dbReference type="NCBI Taxonomy" id="1076935"/>
    <lineage>
        <taxon>Eukaryota</taxon>
        <taxon>Fungi</taxon>
        <taxon>Dikarya</taxon>
        <taxon>Ascomycota</taxon>
        <taxon>Pezizomycotina</taxon>
        <taxon>Pezizomycetes</taxon>
        <taxon>Pezizales</taxon>
        <taxon>Pyronemataceae</taxon>
        <taxon>Pyronema</taxon>
    </lineage>
</organism>
<dbReference type="InterPro" id="IPR013632">
    <property type="entry name" value="Rad51_C"/>
</dbReference>
<dbReference type="InterPro" id="IPR003593">
    <property type="entry name" value="AAA+_ATPase"/>
</dbReference>
<dbReference type="GO" id="GO:0042148">
    <property type="term" value="P:DNA strand invasion"/>
    <property type="evidence" value="ECO:0007669"/>
    <property type="project" value="TreeGrafter"/>
</dbReference>
<keyword evidence="9" id="KW-1185">Reference proteome</keyword>
<dbReference type="eggNOG" id="KOG1564">
    <property type="taxonomic scope" value="Eukaryota"/>
</dbReference>
<protein>
    <submittedName>
        <fullName evidence="8">Similar to DNA repair protein rhp57 acc. no. Q9UUL2</fullName>
    </submittedName>
</protein>
<dbReference type="GO" id="GO:0005524">
    <property type="term" value="F:ATP binding"/>
    <property type="evidence" value="ECO:0007669"/>
    <property type="project" value="UniProtKB-KW"/>
</dbReference>
<keyword evidence="3" id="KW-0227">DNA damage</keyword>
<evidence type="ECO:0000256" key="6">
    <source>
        <dbReference type="ARBA" id="ARBA00023242"/>
    </source>
</evidence>
<evidence type="ECO:0000259" key="7">
    <source>
        <dbReference type="PROSITE" id="PS50162"/>
    </source>
</evidence>
<dbReference type="PANTHER" id="PTHR22942">
    <property type="entry name" value="RECA/RAD51/RADA DNA STRAND-PAIRING FAMILY MEMBER"/>
    <property type="match status" value="1"/>
</dbReference>
<dbReference type="GO" id="GO:0000730">
    <property type="term" value="P:DNA recombinase assembly"/>
    <property type="evidence" value="ECO:0007669"/>
    <property type="project" value="TreeGrafter"/>
</dbReference>
<dbReference type="GO" id="GO:0000150">
    <property type="term" value="F:DNA strand exchange activity"/>
    <property type="evidence" value="ECO:0007669"/>
    <property type="project" value="TreeGrafter"/>
</dbReference>
<keyword evidence="2" id="KW-0547">Nucleotide-binding</keyword>
<dbReference type="Pfam" id="PF08423">
    <property type="entry name" value="Rad51"/>
    <property type="match status" value="1"/>
</dbReference>
<dbReference type="InterPro" id="IPR020588">
    <property type="entry name" value="RecA_ATP-bd"/>
</dbReference>
<dbReference type="PANTHER" id="PTHR22942:SF66">
    <property type="entry name" value="RE19845P"/>
    <property type="match status" value="1"/>
</dbReference>
<keyword evidence="6" id="KW-0539">Nucleus</keyword>
<sequence>MTLFGESYTPLPPFASTLRVMTDLSSILPTWDAPNPRLLSLIQSAALTTADLLTLDVTDISRRLLTKAPPPLLEITRFLSSLQTALIASVPPTPAASLTSSFLTTGDATLDALLNGGIPHGTITELVGESGAGKTQLLLTLCCTIQLMGKTAIYISTEAPLSTPRLLQIAENINERLSPDPPISTDNVLSITCSDLETQEHILRYQLPIAVERHNVGLVVIDSIAANFRAELDRPDGGGGKRVKVEQEGAANLARRGGELVQTAQGLRELARRYGVAVVCANQVSDRFAGDGREEDALSLDYQSRWFSGWGEGENAKTPALGLVWANLLAGRVVLKRRGPRRFLTVAFAAWAEAEKEGEYEIWEGGVRSVIEKQADGPSIYG</sequence>
<evidence type="ECO:0000256" key="4">
    <source>
        <dbReference type="ARBA" id="ARBA00022840"/>
    </source>
</evidence>
<keyword evidence="5" id="KW-0234">DNA repair</keyword>
<dbReference type="GO" id="GO:0005634">
    <property type="term" value="C:nucleus"/>
    <property type="evidence" value="ECO:0007669"/>
    <property type="project" value="UniProtKB-SubCell"/>
</dbReference>
<dbReference type="GO" id="GO:0140664">
    <property type="term" value="F:ATP-dependent DNA damage sensor activity"/>
    <property type="evidence" value="ECO:0007669"/>
    <property type="project" value="InterPro"/>
</dbReference>
<accession>U4LKX0</accession>
<dbReference type="OMA" id="WANQVTV"/>
<dbReference type="SMART" id="SM00382">
    <property type="entry name" value="AAA"/>
    <property type="match status" value="1"/>
</dbReference>
<dbReference type="GO" id="GO:0003697">
    <property type="term" value="F:single-stranded DNA binding"/>
    <property type="evidence" value="ECO:0007669"/>
    <property type="project" value="TreeGrafter"/>
</dbReference>
<dbReference type="OrthoDB" id="1861185at2759"/>
<name>U4LKX0_PYROM</name>
<keyword evidence="4" id="KW-0067">ATP-binding</keyword>
<reference evidence="8 9" key="1">
    <citation type="journal article" date="2013" name="PLoS Genet.">
        <title>The genome and development-dependent transcriptomes of Pyronema confluens: a window into fungal evolution.</title>
        <authorList>
            <person name="Traeger S."/>
            <person name="Altegoer F."/>
            <person name="Freitag M."/>
            <person name="Gabaldon T."/>
            <person name="Kempken F."/>
            <person name="Kumar A."/>
            <person name="Marcet-Houben M."/>
            <person name="Poggeler S."/>
            <person name="Stajich J.E."/>
            <person name="Nowrousian M."/>
        </authorList>
    </citation>
    <scope>NUCLEOTIDE SEQUENCE [LARGE SCALE GENOMIC DNA]</scope>
    <source>
        <strain evidence="9">CBS 100304</strain>
        <tissue evidence="8">Vegetative mycelium</tissue>
    </source>
</reference>
<dbReference type="InterPro" id="IPR027417">
    <property type="entry name" value="P-loop_NTPase"/>
</dbReference>
<proteinExistence type="predicted"/>
<dbReference type="SUPFAM" id="SSF52540">
    <property type="entry name" value="P-loop containing nucleoside triphosphate hydrolases"/>
    <property type="match status" value="1"/>
</dbReference>
<dbReference type="InterPro" id="IPR047348">
    <property type="entry name" value="XRCC3-like_C"/>
</dbReference>
<dbReference type="Proteomes" id="UP000018144">
    <property type="component" value="Unassembled WGS sequence"/>
</dbReference>
<dbReference type="Gene3D" id="3.40.50.300">
    <property type="entry name" value="P-loop containing nucleotide triphosphate hydrolases"/>
    <property type="match status" value="1"/>
</dbReference>
<dbReference type="GO" id="GO:0006312">
    <property type="term" value="P:mitotic recombination"/>
    <property type="evidence" value="ECO:0007669"/>
    <property type="project" value="TreeGrafter"/>
</dbReference>
<evidence type="ECO:0000256" key="5">
    <source>
        <dbReference type="ARBA" id="ARBA00023204"/>
    </source>
</evidence>
<dbReference type="STRING" id="1076935.U4LKX0"/>
<dbReference type="PROSITE" id="PS50162">
    <property type="entry name" value="RECA_2"/>
    <property type="match status" value="1"/>
</dbReference>
<evidence type="ECO:0000256" key="1">
    <source>
        <dbReference type="ARBA" id="ARBA00004123"/>
    </source>
</evidence>
<dbReference type="CDD" id="cd19491">
    <property type="entry name" value="XRCC3"/>
    <property type="match status" value="1"/>
</dbReference>